<organism evidence="2 3">
    <name type="scientific">Panicum miliaceum</name>
    <name type="common">Proso millet</name>
    <name type="synonym">Broomcorn millet</name>
    <dbReference type="NCBI Taxonomy" id="4540"/>
    <lineage>
        <taxon>Eukaryota</taxon>
        <taxon>Viridiplantae</taxon>
        <taxon>Streptophyta</taxon>
        <taxon>Embryophyta</taxon>
        <taxon>Tracheophyta</taxon>
        <taxon>Spermatophyta</taxon>
        <taxon>Magnoliopsida</taxon>
        <taxon>Liliopsida</taxon>
        <taxon>Poales</taxon>
        <taxon>Poaceae</taxon>
        <taxon>PACMAD clade</taxon>
        <taxon>Panicoideae</taxon>
        <taxon>Panicodae</taxon>
        <taxon>Paniceae</taxon>
        <taxon>Panicinae</taxon>
        <taxon>Panicum</taxon>
        <taxon>Panicum sect. Panicum</taxon>
    </lineage>
</organism>
<reference evidence="3" key="1">
    <citation type="journal article" date="2019" name="Nat. Commun.">
        <title>The genome of broomcorn millet.</title>
        <authorList>
            <person name="Zou C."/>
            <person name="Miki D."/>
            <person name="Li D."/>
            <person name="Tang Q."/>
            <person name="Xiao L."/>
            <person name="Rajput S."/>
            <person name="Deng P."/>
            <person name="Jia W."/>
            <person name="Huang R."/>
            <person name="Zhang M."/>
            <person name="Sun Y."/>
            <person name="Hu J."/>
            <person name="Fu X."/>
            <person name="Schnable P.S."/>
            <person name="Li F."/>
            <person name="Zhang H."/>
            <person name="Feng B."/>
            <person name="Zhu X."/>
            <person name="Liu R."/>
            <person name="Schnable J.C."/>
            <person name="Zhu J.-K."/>
            <person name="Zhang H."/>
        </authorList>
    </citation>
    <scope>NUCLEOTIDE SEQUENCE [LARGE SCALE GENOMIC DNA]</scope>
</reference>
<sequence>MAGGDGEASAAPLLAGATTTERYREGCPGCWLAEANEGKTGVPRLSFLYIWVVCLVAACIILASLECGRSLKKRQLQRISQRIKELTVVAACLASQNGLE</sequence>
<feature type="transmembrane region" description="Helical" evidence="1">
    <location>
        <begin position="48"/>
        <end position="68"/>
    </location>
</feature>
<keyword evidence="3" id="KW-1185">Reference proteome</keyword>
<keyword evidence="1" id="KW-1133">Transmembrane helix</keyword>
<evidence type="ECO:0000313" key="3">
    <source>
        <dbReference type="Proteomes" id="UP000275267"/>
    </source>
</evidence>
<dbReference type="AlphaFoldDB" id="A0A3L6R269"/>
<name>A0A3L6R269_PANMI</name>
<evidence type="ECO:0000256" key="1">
    <source>
        <dbReference type="SAM" id="Phobius"/>
    </source>
</evidence>
<dbReference type="Proteomes" id="UP000275267">
    <property type="component" value="Unassembled WGS sequence"/>
</dbReference>
<protein>
    <submittedName>
        <fullName evidence="2">Protein ZINC INDUCED FACILITATOR-LIKE 1-like isoform X1</fullName>
    </submittedName>
</protein>
<gene>
    <name evidence="2" type="ORF">C2845_PM08G10080</name>
</gene>
<keyword evidence="1" id="KW-0812">Transmembrane</keyword>
<dbReference type="EMBL" id="PQIB02000010">
    <property type="protein sequence ID" value="RLM93572.1"/>
    <property type="molecule type" value="Genomic_DNA"/>
</dbReference>
<proteinExistence type="predicted"/>
<comment type="caution">
    <text evidence="2">The sequence shown here is derived from an EMBL/GenBank/DDBJ whole genome shotgun (WGS) entry which is preliminary data.</text>
</comment>
<accession>A0A3L6R269</accession>
<keyword evidence="1" id="KW-0472">Membrane</keyword>
<evidence type="ECO:0000313" key="2">
    <source>
        <dbReference type="EMBL" id="RLM93572.1"/>
    </source>
</evidence>